<protein>
    <submittedName>
        <fullName evidence="2">HAD-IA family hydrolase</fullName>
    </submittedName>
</protein>
<proteinExistence type="predicted"/>
<gene>
    <name evidence="2" type="ORF">F2P47_00455</name>
</gene>
<comment type="caution">
    <text evidence="2">The sequence shown here is derived from an EMBL/GenBank/DDBJ whole genome shotgun (WGS) entry which is preliminary data.</text>
</comment>
<evidence type="ECO:0000313" key="2">
    <source>
        <dbReference type="EMBL" id="KAB7742640.1"/>
    </source>
</evidence>
<dbReference type="PRINTS" id="PR00413">
    <property type="entry name" value="HADHALOGNASE"/>
</dbReference>
<dbReference type="InterPro" id="IPR011945">
    <property type="entry name" value="HAD-SF_ppase_IA/epoxid_hydro_N"/>
</dbReference>
<evidence type="ECO:0000313" key="3">
    <source>
        <dbReference type="Proteomes" id="UP000468901"/>
    </source>
</evidence>
<keyword evidence="3" id="KW-1185">Reference proteome</keyword>
<dbReference type="PANTHER" id="PTHR47829">
    <property type="entry name" value="HYDROLASE, PUTATIVE (AFU_ORTHOLOGUE AFUA_1G12880)-RELATED"/>
    <property type="match status" value="1"/>
</dbReference>
<dbReference type="Gene3D" id="1.10.150.240">
    <property type="entry name" value="Putative phosphatase, domain 2"/>
    <property type="match status" value="1"/>
</dbReference>
<dbReference type="RefSeq" id="WP_152214194.1">
    <property type="nucleotide sequence ID" value="NZ_JBAQYD010000076.1"/>
</dbReference>
<reference evidence="2 3" key="1">
    <citation type="submission" date="2019-09" db="EMBL/GenBank/DDBJ databases">
        <title>Parvibaculum sedimenti sp. nov., isolated from sediment.</title>
        <authorList>
            <person name="Wang Y."/>
        </authorList>
    </citation>
    <scope>NUCLEOTIDE SEQUENCE [LARGE SCALE GENOMIC DNA]</scope>
    <source>
        <strain evidence="2 3">HXT-9</strain>
    </source>
</reference>
<dbReference type="EMBL" id="WESC01000001">
    <property type="protein sequence ID" value="KAB7742640.1"/>
    <property type="molecule type" value="Genomic_DNA"/>
</dbReference>
<dbReference type="InterPro" id="IPR036412">
    <property type="entry name" value="HAD-like_sf"/>
</dbReference>
<keyword evidence="2" id="KW-0378">Hydrolase</keyword>
<dbReference type="CDD" id="cd02603">
    <property type="entry name" value="HAD_sEH-N_like"/>
    <property type="match status" value="1"/>
</dbReference>
<dbReference type="SFLD" id="SFLDG01129">
    <property type="entry name" value="C1.5:_HAD__Beta-PGM__Phosphata"/>
    <property type="match status" value="1"/>
</dbReference>
<organism evidence="2 3">
    <name type="scientific">Parvibaculum sedimenti</name>
    <dbReference type="NCBI Taxonomy" id="2608632"/>
    <lineage>
        <taxon>Bacteria</taxon>
        <taxon>Pseudomonadati</taxon>
        <taxon>Pseudomonadota</taxon>
        <taxon>Alphaproteobacteria</taxon>
        <taxon>Hyphomicrobiales</taxon>
        <taxon>Parvibaculaceae</taxon>
        <taxon>Parvibaculum</taxon>
    </lineage>
</organism>
<dbReference type="InterPro" id="IPR023198">
    <property type="entry name" value="PGP-like_dom2"/>
</dbReference>
<sequence>MIEAVIWDFGGVLTSSPFEAFNRYEAERGLPKDFIRGINSTNPDTNAWALFERNECSLDEFDELFAKESEAKGALVRGRDVVELLSGDIRPEMVEALRRCKERAKVGCITNNVAAGSGAGMARSEEKAAMVAGIMSLFDHVIESSKVGIRKPDPRIYGMACEALGVSPAGSVYLDDLGINLKPAAQLGMRTIKVVNAEQALRELEEAVGFPLR</sequence>
<name>A0A6N6VQK1_9HYPH</name>
<dbReference type="Pfam" id="PF00702">
    <property type="entry name" value="Hydrolase"/>
    <property type="match status" value="1"/>
</dbReference>
<keyword evidence="1" id="KW-0007">Acetylation</keyword>
<dbReference type="NCBIfam" id="TIGR02247">
    <property type="entry name" value="HAD-1A3-hyp"/>
    <property type="match status" value="1"/>
</dbReference>
<dbReference type="SUPFAM" id="SSF56784">
    <property type="entry name" value="HAD-like"/>
    <property type="match status" value="1"/>
</dbReference>
<dbReference type="PANTHER" id="PTHR47829:SF1">
    <property type="entry name" value="HAD FAMILY PHOSPHATASE"/>
    <property type="match status" value="1"/>
</dbReference>
<dbReference type="Proteomes" id="UP000468901">
    <property type="component" value="Unassembled WGS sequence"/>
</dbReference>
<dbReference type="NCBIfam" id="TIGR01509">
    <property type="entry name" value="HAD-SF-IA-v3"/>
    <property type="match status" value="1"/>
</dbReference>
<dbReference type="InterPro" id="IPR006439">
    <property type="entry name" value="HAD-SF_hydro_IA"/>
</dbReference>
<accession>A0A6N6VQK1</accession>
<evidence type="ECO:0000256" key="1">
    <source>
        <dbReference type="ARBA" id="ARBA00022990"/>
    </source>
</evidence>
<dbReference type="InterPro" id="IPR052898">
    <property type="entry name" value="ACAD10-like"/>
</dbReference>
<dbReference type="SFLD" id="SFLDS00003">
    <property type="entry name" value="Haloacid_Dehalogenase"/>
    <property type="match status" value="1"/>
</dbReference>
<dbReference type="GO" id="GO:0016787">
    <property type="term" value="F:hydrolase activity"/>
    <property type="evidence" value="ECO:0007669"/>
    <property type="project" value="UniProtKB-KW"/>
</dbReference>
<dbReference type="Gene3D" id="3.40.50.1000">
    <property type="entry name" value="HAD superfamily/HAD-like"/>
    <property type="match status" value="1"/>
</dbReference>
<dbReference type="InterPro" id="IPR023214">
    <property type="entry name" value="HAD_sf"/>
</dbReference>
<dbReference type="AlphaFoldDB" id="A0A6N6VQK1"/>